<proteinExistence type="predicted"/>
<comment type="caution">
    <text evidence="1">The sequence shown here is derived from an EMBL/GenBank/DDBJ whole genome shotgun (WGS) entry which is preliminary data.</text>
</comment>
<organism evidence="1 2">
    <name type="scientific">Rhizopus oryzae</name>
    <name type="common">Mucormycosis agent</name>
    <name type="synonym">Rhizopus arrhizus var. delemar</name>
    <dbReference type="NCBI Taxonomy" id="64495"/>
    <lineage>
        <taxon>Eukaryota</taxon>
        <taxon>Fungi</taxon>
        <taxon>Fungi incertae sedis</taxon>
        <taxon>Mucoromycota</taxon>
        <taxon>Mucoromycotina</taxon>
        <taxon>Mucoromycetes</taxon>
        <taxon>Mucorales</taxon>
        <taxon>Mucorineae</taxon>
        <taxon>Rhizopodaceae</taxon>
        <taxon>Rhizopus</taxon>
    </lineage>
</organism>
<dbReference type="Proteomes" id="UP000716291">
    <property type="component" value="Unassembled WGS sequence"/>
</dbReference>
<protein>
    <submittedName>
        <fullName evidence="1">Uncharacterized protein</fullName>
    </submittedName>
</protein>
<gene>
    <name evidence="1" type="ORF">G6F64_015233</name>
</gene>
<keyword evidence="2" id="KW-1185">Reference proteome</keyword>
<dbReference type="EMBL" id="JAANQT010011993">
    <property type="protein sequence ID" value="KAG1273961.1"/>
    <property type="molecule type" value="Genomic_DNA"/>
</dbReference>
<evidence type="ECO:0000313" key="1">
    <source>
        <dbReference type="EMBL" id="KAG1273961.1"/>
    </source>
</evidence>
<name>A0A9P6WSH2_RHIOR</name>
<evidence type="ECO:0000313" key="2">
    <source>
        <dbReference type="Proteomes" id="UP000716291"/>
    </source>
</evidence>
<sequence length="78" mass="8774">MCLKSTPYNSTVNSVIGRLDVQEGKDRRFTGVVDSVLSAQLMQAQGLIERTTMMSKPTLDRIKWWGSGFQLLLQAQLE</sequence>
<reference evidence="1" key="1">
    <citation type="journal article" date="2020" name="Microb. Genom.">
        <title>Genetic diversity of clinical and environmental Mucorales isolates obtained from an investigation of mucormycosis cases among solid organ transplant recipients.</title>
        <authorList>
            <person name="Nguyen M.H."/>
            <person name="Kaul D."/>
            <person name="Muto C."/>
            <person name="Cheng S.J."/>
            <person name="Richter R.A."/>
            <person name="Bruno V.M."/>
            <person name="Liu G."/>
            <person name="Beyhan S."/>
            <person name="Sundermann A.J."/>
            <person name="Mounaud S."/>
            <person name="Pasculle A.W."/>
            <person name="Nierman W.C."/>
            <person name="Driscoll E."/>
            <person name="Cumbie R."/>
            <person name="Clancy C.J."/>
            <person name="Dupont C.L."/>
        </authorList>
    </citation>
    <scope>NUCLEOTIDE SEQUENCE</scope>
    <source>
        <strain evidence="1">GL11</strain>
    </source>
</reference>
<accession>A0A9P6WSH2</accession>
<dbReference type="AlphaFoldDB" id="A0A9P6WSH2"/>